<dbReference type="Pfam" id="PF24750">
    <property type="entry name" value="b-prop_At3g26010-like"/>
    <property type="match status" value="1"/>
</dbReference>
<dbReference type="InterPro" id="IPR001810">
    <property type="entry name" value="F-box_dom"/>
</dbReference>
<dbReference type="InterPro" id="IPR055290">
    <property type="entry name" value="At3g26010-like"/>
</dbReference>
<name>A0ABC8W8P3_9POAL</name>
<evidence type="ECO:0000259" key="1">
    <source>
        <dbReference type="PROSITE" id="PS50181"/>
    </source>
</evidence>
<dbReference type="Proteomes" id="UP001497457">
    <property type="component" value="Chromosome 12b"/>
</dbReference>
<dbReference type="EMBL" id="OZ075122">
    <property type="protein sequence ID" value="CAL4904931.1"/>
    <property type="molecule type" value="Genomic_DNA"/>
</dbReference>
<dbReference type="PROSITE" id="PS50181">
    <property type="entry name" value="FBOX"/>
    <property type="match status" value="1"/>
</dbReference>
<reference evidence="2 3" key="2">
    <citation type="submission" date="2024-10" db="EMBL/GenBank/DDBJ databases">
        <authorList>
            <person name="Ryan C."/>
        </authorList>
    </citation>
    <scope>NUCLEOTIDE SEQUENCE [LARGE SCALE GENOMIC DNA]</scope>
</reference>
<reference evidence="3" key="1">
    <citation type="submission" date="2024-06" db="EMBL/GenBank/DDBJ databases">
        <authorList>
            <person name="Ryan C."/>
        </authorList>
    </citation>
    <scope>NUCLEOTIDE SEQUENCE [LARGE SCALE GENOMIC DNA]</scope>
</reference>
<proteinExistence type="predicted"/>
<dbReference type="SMART" id="SM00256">
    <property type="entry name" value="FBOX"/>
    <property type="match status" value="1"/>
</dbReference>
<sequence>MPGKRSAAPGRRSGGGIGRFWLLPAAASGRSGGGIGRLQLRPAIPVVAGGRGKRQRCSAAAALPDDALVDILSRVPAKSLCRFKCVSKAWRDLIADRLRCNKLPQTLAGFFLNDSGNDGGGVGEDRVAGHLVDTPGMAGDTYDSLGYIVCNPATEQWVAVPSSGFKPLSLQDVGEDLDSDDDSGDEIGCTFTYLIFDPAVSSHFQLVEFVSDDCVCVVEVCAYSSETGVWREGDWNSGDGISFFRGSAFVNGMLHLSATSFDTDQDLILAVDTEGRECRCLSRPEKHLDVVFVGESQGLLHCLSQTALAR</sequence>
<dbReference type="Pfam" id="PF00646">
    <property type="entry name" value="F-box"/>
    <property type="match status" value="1"/>
</dbReference>
<dbReference type="Gene3D" id="1.20.1280.50">
    <property type="match status" value="1"/>
</dbReference>
<keyword evidence="3" id="KW-1185">Reference proteome</keyword>
<dbReference type="SUPFAM" id="SSF81383">
    <property type="entry name" value="F-box domain"/>
    <property type="match status" value="1"/>
</dbReference>
<feature type="domain" description="F-box" evidence="1">
    <location>
        <begin position="57"/>
        <end position="107"/>
    </location>
</feature>
<evidence type="ECO:0000313" key="3">
    <source>
        <dbReference type="Proteomes" id="UP001497457"/>
    </source>
</evidence>
<dbReference type="PANTHER" id="PTHR35546">
    <property type="entry name" value="F-BOX PROTEIN INTERACTION DOMAIN PROTEIN-RELATED"/>
    <property type="match status" value="1"/>
</dbReference>
<accession>A0ABC8W8P3</accession>
<protein>
    <recommendedName>
        <fullName evidence="1">F-box domain-containing protein</fullName>
    </recommendedName>
</protein>
<dbReference type="PANTHER" id="PTHR35546:SF106">
    <property type="entry name" value="DUF1618 DOMAIN-CONTAINING PROTEIN"/>
    <property type="match status" value="1"/>
</dbReference>
<dbReference type="AlphaFoldDB" id="A0ABC8W8P3"/>
<gene>
    <name evidence="2" type="ORF">URODEC1_LOCUS11392</name>
</gene>
<dbReference type="InterPro" id="IPR056592">
    <property type="entry name" value="Beta-prop_At3g26010-like"/>
</dbReference>
<evidence type="ECO:0000313" key="2">
    <source>
        <dbReference type="EMBL" id="CAL4904931.1"/>
    </source>
</evidence>
<dbReference type="InterPro" id="IPR036047">
    <property type="entry name" value="F-box-like_dom_sf"/>
</dbReference>
<dbReference type="CDD" id="cd22157">
    <property type="entry name" value="F-box_AtFBW1-like"/>
    <property type="match status" value="1"/>
</dbReference>
<organism evidence="2 3">
    <name type="scientific">Urochloa decumbens</name>
    <dbReference type="NCBI Taxonomy" id="240449"/>
    <lineage>
        <taxon>Eukaryota</taxon>
        <taxon>Viridiplantae</taxon>
        <taxon>Streptophyta</taxon>
        <taxon>Embryophyta</taxon>
        <taxon>Tracheophyta</taxon>
        <taxon>Spermatophyta</taxon>
        <taxon>Magnoliopsida</taxon>
        <taxon>Liliopsida</taxon>
        <taxon>Poales</taxon>
        <taxon>Poaceae</taxon>
        <taxon>PACMAD clade</taxon>
        <taxon>Panicoideae</taxon>
        <taxon>Panicodae</taxon>
        <taxon>Paniceae</taxon>
        <taxon>Melinidinae</taxon>
        <taxon>Urochloa</taxon>
    </lineage>
</organism>